<accession>A0ABX2E359</accession>
<proteinExistence type="predicted"/>
<keyword evidence="1" id="KW-0597">Phosphoprotein</keyword>
<gene>
    <name evidence="5" type="ORF">HNV10_04055</name>
</gene>
<keyword evidence="6" id="KW-1185">Reference proteome</keyword>
<dbReference type="EMBL" id="JABRWQ010000002">
    <property type="protein sequence ID" value="NRD22401.1"/>
    <property type="molecule type" value="Genomic_DNA"/>
</dbReference>
<dbReference type="InterPro" id="IPR008854">
    <property type="entry name" value="TPMT"/>
</dbReference>
<dbReference type="PROSITE" id="PS51585">
    <property type="entry name" value="SAM_MT_TPMT"/>
    <property type="match status" value="1"/>
</dbReference>
<evidence type="ECO:0000256" key="3">
    <source>
        <dbReference type="ARBA" id="ARBA00022679"/>
    </source>
</evidence>
<evidence type="ECO:0000256" key="1">
    <source>
        <dbReference type="ARBA" id="ARBA00022553"/>
    </source>
</evidence>
<organism evidence="5 6">
    <name type="scientific">Winogradskyella litoriviva</name>
    <dbReference type="NCBI Taxonomy" id="1220182"/>
    <lineage>
        <taxon>Bacteria</taxon>
        <taxon>Pseudomonadati</taxon>
        <taxon>Bacteroidota</taxon>
        <taxon>Flavobacteriia</taxon>
        <taxon>Flavobacteriales</taxon>
        <taxon>Flavobacteriaceae</taxon>
        <taxon>Winogradskyella</taxon>
    </lineage>
</organism>
<reference evidence="5 6" key="1">
    <citation type="journal article" date="2015" name="Int. J. Syst. Evol. Microbiol.">
        <title>Winogradskyella litoriviva sp. nov., isolated from coastal seawater.</title>
        <authorList>
            <person name="Nedashkovskaya O.I."/>
            <person name="Kukhlevskiy A.D."/>
            <person name="Zhukova N.V."/>
            <person name="Kim S.J."/>
            <person name="Rhee S.K."/>
            <person name="Mikhailov V.V."/>
        </authorList>
    </citation>
    <scope>NUCLEOTIDE SEQUENCE [LARGE SCALE GENOMIC DNA]</scope>
    <source>
        <strain evidence="5 6">KMM6491</strain>
    </source>
</reference>
<keyword evidence="4" id="KW-0949">S-adenosyl-L-methionine</keyword>
<dbReference type="SUPFAM" id="SSF53335">
    <property type="entry name" value="S-adenosyl-L-methionine-dependent methyltransferases"/>
    <property type="match status" value="1"/>
</dbReference>
<dbReference type="CDD" id="cd02440">
    <property type="entry name" value="AdoMet_MTases"/>
    <property type="match status" value="1"/>
</dbReference>
<dbReference type="GO" id="GO:0008168">
    <property type="term" value="F:methyltransferase activity"/>
    <property type="evidence" value="ECO:0007669"/>
    <property type="project" value="UniProtKB-KW"/>
</dbReference>
<protein>
    <submittedName>
        <fullName evidence="5">Methyltransferase domain-containing protein</fullName>
    </submittedName>
</protein>
<dbReference type="Gene3D" id="3.40.50.150">
    <property type="entry name" value="Vaccinia Virus protein VP39"/>
    <property type="match status" value="1"/>
</dbReference>
<evidence type="ECO:0000313" key="6">
    <source>
        <dbReference type="Proteomes" id="UP000805085"/>
    </source>
</evidence>
<sequence length="197" mass="23303">MMKNDHNITYWENRYLDNKVGWNIGYISTPLKTYFDQLEDKSIKILIPGAGNSYEAEYLWNQGFKNIYILDFVQQPLDNLKNRVPDFPEEQLLKIDFFKLENTFDLIVEQTFFCALNPILRAEYNTKMHQLLKPKGKLVGLLFNFKLTEMGPPYGGSQTEYKNLFKKTFKIKTLEPSINSIKERQGKELFFIFEKKT</sequence>
<keyword evidence="3" id="KW-0808">Transferase</keyword>
<dbReference type="GO" id="GO:0032259">
    <property type="term" value="P:methylation"/>
    <property type="evidence" value="ECO:0007669"/>
    <property type="project" value="UniProtKB-KW"/>
</dbReference>
<evidence type="ECO:0000313" key="5">
    <source>
        <dbReference type="EMBL" id="NRD22401.1"/>
    </source>
</evidence>
<dbReference type="Pfam" id="PF05724">
    <property type="entry name" value="TPMT"/>
    <property type="match status" value="1"/>
</dbReference>
<name>A0ABX2E359_9FLAO</name>
<dbReference type="PANTHER" id="PTHR32183:SF6">
    <property type="entry name" value="CYSTEINE SULFINATE DESULFINASE_CYSTEINE DESULFURASE AND RELATED ENZYMES"/>
    <property type="match status" value="1"/>
</dbReference>
<dbReference type="Proteomes" id="UP000805085">
    <property type="component" value="Unassembled WGS sequence"/>
</dbReference>
<comment type="caution">
    <text evidence="5">The sequence shown here is derived from an EMBL/GenBank/DDBJ whole genome shotgun (WGS) entry which is preliminary data.</text>
</comment>
<dbReference type="PANTHER" id="PTHR32183">
    <property type="match status" value="1"/>
</dbReference>
<evidence type="ECO:0000256" key="2">
    <source>
        <dbReference type="ARBA" id="ARBA00022603"/>
    </source>
</evidence>
<dbReference type="InterPro" id="IPR029063">
    <property type="entry name" value="SAM-dependent_MTases_sf"/>
</dbReference>
<evidence type="ECO:0000256" key="4">
    <source>
        <dbReference type="ARBA" id="ARBA00022691"/>
    </source>
</evidence>
<keyword evidence="2 5" id="KW-0489">Methyltransferase</keyword>